<reference evidence="1" key="2">
    <citation type="submission" date="2020-11" db="EMBL/GenBank/DDBJ databases">
        <authorList>
            <person name="McCartney M.A."/>
            <person name="Auch B."/>
            <person name="Kono T."/>
            <person name="Mallez S."/>
            <person name="Becker A."/>
            <person name="Gohl D.M."/>
            <person name="Silverstein K.A.T."/>
            <person name="Koren S."/>
            <person name="Bechman K.B."/>
            <person name="Herman A."/>
            <person name="Abrahante J.E."/>
            <person name="Garbe J."/>
        </authorList>
    </citation>
    <scope>NUCLEOTIDE SEQUENCE</scope>
    <source>
        <strain evidence="1">Duluth1</strain>
        <tissue evidence="1">Whole animal</tissue>
    </source>
</reference>
<sequence length="69" mass="7703">MSHNCLPLFYYWWRPSNVPVHSGIWCVLPDPQEKAGSFMLDCINAREFSGTPYCGSVANGGSDTCLVEF</sequence>
<name>A0A9D4H5X5_DREPO</name>
<organism evidence="1 2">
    <name type="scientific">Dreissena polymorpha</name>
    <name type="common">Zebra mussel</name>
    <name type="synonym">Mytilus polymorpha</name>
    <dbReference type="NCBI Taxonomy" id="45954"/>
    <lineage>
        <taxon>Eukaryota</taxon>
        <taxon>Metazoa</taxon>
        <taxon>Spiralia</taxon>
        <taxon>Lophotrochozoa</taxon>
        <taxon>Mollusca</taxon>
        <taxon>Bivalvia</taxon>
        <taxon>Autobranchia</taxon>
        <taxon>Heteroconchia</taxon>
        <taxon>Euheterodonta</taxon>
        <taxon>Imparidentia</taxon>
        <taxon>Neoheterodontei</taxon>
        <taxon>Myida</taxon>
        <taxon>Dreissenoidea</taxon>
        <taxon>Dreissenidae</taxon>
        <taxon>Dreissena</taxon>
    </lineage>
</organism>
<protein>
    <submittedName>
        <fullName evidence="1">Uncharacterized protein</fullName>
    </submittedName>
</protein>
<gene>
    <name evidence="1" type="ORF">DPMN_129529</name>
</gene>
<accession>A0A9D4H5X5</accession>
<dbReference type="EMBL" id="JAIWYP010000005">
    <property type="protein sequence ID" value="KAH3827591.1"/>
    <property type="molecule type" value="Genomic_DNA"/>
</dbReference>
<evidence type="ECO:0000313" key="2">
    <source>
        <dbReference type="Proteomes" id="UP000828390"/>
    </source>
</evidence>
<dbReference type="Proteomes" id="UP000828390">
    <property type="component" value="Unassembled WGS sequence"/>
</dbReference>
<dbReference type="AlphaFoldDB" id="A0A9D4H5X5"/>
<keyword evidence="2" id="KW-1185">Reference proteome</keyword>
<comment type="caution">
    <text evidence="1">The sequence shown here is derived from an EMBL/GenBank/DDBJ whole genome shotgun (WGS) entry which is preliminary data.</text>
</comment>
<reference evidence="1" key="1">
    <citation type="journal article" date="2019" name="bioRxiv">
        <title>The Genome of the Zebra Mussel, Dreissena polymorpha: A Resource for Invasive Species Research.</title>
        <authorList>
            <person name="McCartney M.A."/>
            <person name="Auch B."/>
            <person name="Kono T."/>
            <person name="Mallez S."/>
            <person name="Zhang Y."/>
            <person name="Obille A."/>
            <person name="Becker A."/>
            <person name="Abrahante J.E."/>
            <person name="Garbe J."/>
            <person name="Badalamenti J.P."/>
            <person name="Herman A."/>
            <person name="Mangelson H."/>
            <person name="Liachko I."/>
            <person name="Sullivan S."/>
            <person name="Sone E.D."/>
            <person name="Koren S."/>
            <person name="Silverstein K.A.T."/>
            <person name="Beckman K.B."/>
            <person name="Gohl D.M."/>
        </authorList>
    </citation>
    <scope>NUCLEOTIDE SEQUENCE</scope>
    <source>
        <strain evidence="1">Duluth1</strain>
        <tissue evidence="1">Whole animal</tissue>
    </source>
</reference>
<proteinExistence type="predicted"/>
<evidence type="ECO:0000313" key="1">
    <source>
        <dbReference type="EMBL" id="KAH3827591.1"/>
    </source>
</evidence>